<dbReference type="InterPro" id="IPR010918">
    <property type="entry name" value="PurM-like_C_dom"/>
</dbReference>
<dbReference type="GO" id="GO:0005524">
    <property type="term" value="F:ATP binding"/>
    <property type="evidence" value="ECO:0007669"/>
    <property type="project" value="UniProtKB-KW"/>
</dbReference>
<dbReference type="FunFam" id="3.90.650.10:FF:000011">
    <property type="entry name" value="Phosphoribosylformylglycinamidine cyclo-ligase"/>
    <property type="match status" value="1"/>
</dbReference>
<dbReference type="GO" id="GO:0006189">
    <property type="term" value="P:'de novo' IMP biosynthetic process"/>
    <property type="evidence" value="ECO:0007669"/>
    <property type="project" value="UniProtKB-UniRule"/>
</dbReference>
<gene>
    <name evidence="15" type="primary">purM</name>
    <name evidence="18" type="ORF">ESZ54_02365</name>
</gene>
<comment type="similarity">
    <text evidence="3 15">Belongs to the AIR synthase family.</text>
</comment>
<dbReference type="HAMAP" id="MF_00741">
    <property type="entry name" value="AIRS"/>
    <property type="match status" value="1"/>
</dbReference>
<comment type="subcellular location">
    <subcellularLocation>
        <location evidence="1 15">Cytoplasm</location>
    </subcellularLocation>
</comment>
<evidence type="ECO:0000256" key="5">
    <source>
        <dbReference type="ARBA" id="ARBA00020367"/>
    </source>
</evidence>
<accession>A0A4S3B7L5</accession>
<dbReference type="RefSeq" id="WP_136136070.1">
    <property type="nucleotide sequence ID" value="NZ_SDGV01000004.1"/>
</dbReference>
<evidence type="ECO:0000256" key="6">
    <source>
        <dbReference type="ARBA" id="ARBA00022490"/>
    </source>
</evidence>
<dbReference type="GO" id="GO:0004637">
    <property type="term" value="F:phosphoribosylamine-glycine ligase activity"/>
    <property type="evidence" value="ECO:0007669"/>
    <property type="project" value="TreeGrafter"/>
</dbReference>
<name>A0A4S3B7L5_9ENTE</name>
<reference evidence="18 19" key="1">
    <citation type="submission" date="2019-01" db="EMBL/GenBank/DDBJ databases">
        <title>Vagococcus silagei sp. nov. isolated from brewer's grain.</title>
        <authorList>
            <person name="Guu J.-R."/>
        </authorList>
    </citation>
    <scope>NUCLEOTIDE SEQUENCE [LARGE SCALE GENOMIC DNA]</scope>
    <source>
        <strain evidence="18 19">2B-2</strain>
    </source>
</reference>
<evidence type="ECO:0000256" key="7">
    <source>
        <dbReference type="ARBA" id="ARBA00022598"/>
    </source>
</evidence>
<evidence type="ECO:0000256" key="9">
    <source>
        <dbReference type="ARBA" id="ARBA00022755"/>
    </source>
</evidence>
<evidence type="ECO:0000313" key="18">
    <source>
        <dbReference type="EMBL" id="THB62070.1"/>
    </source>
</evidence>
<dbReference type="Proteomes" id="UP000310506">
    <property type="component" value="Unassembled WGS sequence"/>
</dbReference>
<organism evidence="18 19">
    <name type="scientific">Vagococcus silagei</name>
    <dbReference type="NCBI Taxonomy" id="2508885"/>
    <lineage>
        <taxon>Bacteria</taxon>
        <taxon>Bacillati</taxon>
        <taxon>Bacillota</taxon>
        <taxon>Bacilli</taxon>
        <taxon>Lactobacillales</taxon>
        <taxon>Enterococcaceae</taxon>
        <taxon>Vagococcus</taxon>
    </lineage>
</organism>
<dbReference type="GO" id="GO:0005829">
    <property type="term" value="C:cytosol"/>
    <property type="evidence" value="ECO:0007669"/>
    <property type="project" value="TreeGrafter"/>
</dbReference>
<keyword evidence="6 15" id="KW-0963">Cytoplasm</keyword>
<dbReference type="InterPro" id="IPR036921">
    <property type="entry name" value="PurM-like_N_sf"/>
</dbReference>
<keyword evidence="8 15" id="KW-0547">Nucleotide-binding</keyword>
<feature type="domain" description="PurM-like C-terminal" evidence="17">
    <location>
        <begin position="174"/>
        <end position="340"/>
    </location>
</feature>
<keyword evidence="7 15" id="KW-0436">Ligase</keyword>
<dbReference type="PANTHER" id="PTHR10520">
    <property type="entry name" value="TRIFUNCTIONAL PURINE BIOSYNTHETIC PROTEIN ADENOSINE-3-RELATED"/>
    <property type="match status" value="1"/>
</dbReference>
<dbReference type="NCBIfam" id="TIGR00878">
    <property type="entry name" value="purM"/>
    <property type="match status" value="1"/>
</dbReference>
<dbReference type="FunFam" id="3.30.1330.10:FF:000001">
    <property type="entry name" value="Phosphoribosylformylglycinamidine cyclo-ligase"/>
    <property type="match status" value="1"/>
</dbReference>
<dbReference type="InterPro" id="IPR036676">
    <property type="entry name" value="PurM-like_C_sf"/>
</dbReference>
<dbReference type="CDD" id="cd02196">
    <property type="entry name" value="PurM"/>
    <property type="match status" value="1"/>
</dbReference>
<dbReference type="Pfam" id="PF00586">
    <property type="entry name" value="AIRS"/>
    <property type="match status" value="1"/>
</dbReference>
<dbReference type="SUPFAM" id="SSF55326">
    <property type="entry name" value="PurM N-terminal domain-like"/>
    <property type="match status" value="1"/>
</dbReference>
<evidence type="ECO:0000256" key="12">
    <source>
        <dbReference type="ARBA" id="ARBA00032931"/>
    </source>
</evidence>
<dbReference type="PANTHER" id="PTHR10520:SF12">
    <property type="entry name" value="TRIFUNCTIONAL PURINE BIOSYNTHETIC PROTEIN ADENOSINE-3"/>
    <property type="match status" value="1"/>
</dbReference>
<dbReference type="InterPro" id="IPR004733">
    <property type="entry name" value="PurM_cligase"/>
</dbReference>
<evidence type="ECO:0000256" key="3">
    <source>
        <dbReference type="ARBA" id="ARBA00010280"/>
    </source>
</evidence>
<evidence type="ECO:0000256" key="11">
    <source>
        <dbReference type="ARBA" id="ARBA00031908"/>
    </source>
</evidence>
<evidence type="ECO:0000256" key="10">
    <source>
        <dbReference type="ARBA" id="ARBA00022840"/>
    </source>
</evidence>
<dbReference type="Gene3D" id="3.30.1330.10">
    <property type="entry name" value="PurM-like, N-terminal domain"/>
    <property type="match status" value="1"/>
</dbReference>
<proteinExistence type="inferred from homology"/>
<dbReference type="Pfam" id="PF02769">
    <property type="entry name" value="AIRS_C"/>
    <property type="match status" value="1"/>
</dbReference>
<keyword evidence="10 15" id="KW-0067">ATP-binding</keyword>
<comment type="catalytic activity">
    <reaction evidence="14 15">
        <text>2-formamido-N(1)-(5-O-phospho-beta-D-ribosyl)acetamidine + ATP = 5-amino-1-(5-phospho-beta-D-ribosyl)imidazole + ADP + phosphate + H(+)</text>
        <dbReference type="Rhea" id="RHEA:23032"/>
        <dbReference type="ChEBI" id="CHEBI:15378"/>
        <dbReference type="ChEBI" id="CHEBI:30616"/>
        <dbReference type="ChEBI" id="CHEBI:43474"/>
        <dbReference type="ChEBI" id="CHEBI:137981"/>
        <dbReference type="ChEBI" id="CHEBI:147287"/>
        <dbReference type="ChEBI" id="CHEBI:456216"/>
        <dbReference type="EC" id="6.3.3.1"/>
    </reaction>
</comment>
<evidence type="ECO:0000256" key="1">
    <source>
        <dbReference type="ARBA" id="ARBA00004496"/>
    </source>
</evidence>
<protein>
    <recommendedName>
        <fullName evidence="5 15">Phosphoribosylformylglycinamidine cyclo-ligase</fullName>
        <ecNumber evidence="4 15">6.3.3.1</ecNumber>
    </recommendedName>
    <alternativeName>
        <fullName evidence="12 15">AIR synthase</fullName>
    </alternativeName>
    <alternativeName>
        <fullName evidence="13 15">AIRS</fullName>
    </alternativeName>
    <alternativeName>
        <fullName evidence="11 15">Phosphoribosyl-aminoimidazole synthetase</fullName>
    </alternativeName>
</protein>
<dbReference type="InterPro" id="IPR016188">
    <property type="entry name" value="PurM-like_N"/>
</dbReference>
<dbReference type="AlphaFoldDB" id="A0A4S3B7L5"/>
<evidence type="ECO:0000256" key="15">
    <source>
        <dbReference type="HAMAP-Rule" id="MF_00741"/>
    </source>
</evidence>
<feature type="domain" description="PurM-like N-terminal" evidence="16">
    <location>
        <begin position="53"/>
        <end position="161"/>
    </location>
</feature>
<keyword evidence="19" id="KW-1185">Reference proteome</keyword>
<comment type="pathway">
    <text evidence="2 15">Purine metabolism; IMP biosynthesis via de novo pathway; 5-amino-1-(5-phospho-D-ribosyl)imidazole from N(2)-formyl-N(1)-(5-phospho-D-ribosyl)glycinamide: step 2/2.</text>
</comment>
<evidence type="ECO:0000256" key="8">
    <source>
        <dbReference type="ARBA" id="ARBA00022741"/>
    </source>
</evidence>
<evidence type="ECO:0000256" key="4">
    <source>
        <dbReference type="ARBA" id="ARBA00013047"/>
    </source>
</evidence>
<dbReference type="EMBL" id="SDGV01000004">
    <property type="protein sequence ID" value="THB62070.1"/>
    <property type="molecule type" value="Genomic_DNA"/>
</dbReference>
<evidence type="ECO:0000256" key="2">
    <source>
        <dbReference type="ARBA" id="ARBA00004686"/>
    </source>
</evidence>
<dbReference type="EC" id="6.3.3.1" evidence="4 15"/>
<evidence type="ECO:0000256" key="14">
    <source>
        <dbReference type="ARBA" id="ARBA00049057"/>
    </source>
</evidence>
<evidence type="ECO:0000256" key="13">
    <source>
        <dbReference type="ARBA" id="ARBA00033093"/>
    </source>
</evidence>
<dbReference type="Gene3D" id="3.90.650.10">
    <property type="entry name" value="PurM-like C-terminal domain"/>
    <property type="match status" value="1"/>
</dbReference>
<dbReference type="SUPFAM" id="SSF56042">
    <property type="entry name" value="PurM C-terminal domain-like"/>
    <property type="match status" value="1"/>
</dbReference>
<evidence type="ECO:0000259" key="16">
    <source>
        <dbReference type="Pfam" id="PF00586"/>
    </source>
</evidence>
<evidence type="ECO:0000313" key="19">
    <source>
        <dbReference type="Proteomes" id="UP000310506"/>
    </source>
</evidence>
<dbReference type="UniPathway" id="UPA00074">
    <property type="reaction ID" value="UER00129"/>
</dbReference>
<sequence>MKKAYEAAGVNVDAGYEVVTRIKKHAQRTEKLGVMGHIGGFGGCFDLSAYAIEEPVLVSGTDGVGTKLSVAIAANQHDTIGIDCVAMCVNDIVAQGAKPLYFLDYLAVGKNNPEKIETIVSGIATGCVAGQMALIGGETAEMPDMYQEEDYDVAGFAVGIAEKSHLISSEKVAEGDLLIGLPSSGFHSNGFSLVRKILFKDHNFVLTEPFITDDARLLQDILLTPTKIYVATVLPLIERQLLSGVAHITGGGFYENLPRMLSSELAVEIYADSWQVPAEFKKLAELGQLSNQEMFEVFNMGIGMVLACSKENYEKVVTQLKSQKEAFYVIGKVVPRDQQGVLFVEAEA</sequence>
<dbReference type="OrthoDB" id="9802507at2"/>
<comment type="caution">
    <text evidence="18">The sequence shown here is derived from an EMBL/GenBank/DDBJ whole genome shotgun (WGS) entry which is preliminary data.</text>
</comment>
<keyword evidence="9 15" id="KW-0658">Purine biosynthesis</keyword>
<evidence type="ECO:0000259" key="17">
    <source>
        <dbReference type="Pfam" id="PF02769"/>
    </source>
</evidence>
<dbReference type="GO" id="GO:0046084">
    <property type="term" value="P:adenine biosynthetic process"/>
    <property type="evidence" value="ECO:0007669"/>
    <property type="project" value="TreeGrafter"/>
</dbReference>
<dbReference type="GO" id="GO:0004641">
    <property type="term" value="F:phosphoribosylformylglycinamidine cyclo-ligase activity"/>
    <property type="evidence" value="ECO:0007669"/>
    <property type="project" value="UniProtKB-UniRule"/>
</dbReference>